<dbReference type="AlphaFoldDB" id="A0A6J8F042"/>
<gene>
    <name evidence="1" type="ORF">MCOR_57818</name>
</gene>
<reference evidence="1 2" key="1">
    <citation type="submission" date="2020-06" db="EMBL/GenBank/DDBJ databases">
        <authorList>
            <person name="Li R."/>
            <person name="Bekaert M."/>
        </authorList>
    </citation>
    <scope>NUCLEOTIDE SEQUENCE [LARGE SCALE GENOMIC DNA]</scope>
    <source>
        <strain evidence="2">wild</strain>
    </source>
</reference>
<dbReference type="Proteomes" id="UP000507470">
    <property type="component" value="Unassembled WGS sequence"/>
</dbReference>
<sequence>MSQHAVRKQLDRFDDDFQKKIGGHQRREAFLLTDSKGNYLLRSVQRDEKIINFVAKRGATSSNTKFVEELVGRIASCESERPLVMVWLGTCEFTKMGAHRYISINSSETIDGVIERLVSIKQKILEVKSSAEVIFCRVQSFLSDTGMNTKDTPFQKRLQTRTSSFRKLLKLLILNWTL</sequence>
<accession>A0A6J8F042</accession>
<evidence type="ECO:0000313" key="1">
    <source>
        <dbReference type="EMBL" id="CAC5426077.1"/>
    </source>
</evidence>
<dbReference type="EMBL" id="CACVKT020010330">
    <property type="protein sequence ID" value="CAC5426077.1"/>
    <property type="molecule type" value="Genomic_DNA"/>
</dbReference>
<protein>
    <submittedName>
        <fullName evidence="1">Uncharacterized protein</fullName>
    </submittedName>
</protein>
<keyword evidence="2" id="KW-1185">Reference proteome</keyword>
<organism evidence="1 2">
    <name type="scientific">Mytilus coruscus</name>
    <name type="common">Sea mussel</name>
    <dbReference type="NCBI Taxonomy" id="42192"/>
    <lineage>
        <taxon>Eukaryota</taxon>
        <taxon>Metazoa</taxon>
        <taxon>Spiralia</taxon>
        <taxon>Lophotrochozoa</taxon>
        <taxon>Mollusca</taxon>
        <taxon>Bivalvia</taxon>
        <taxon>Autobranchia</taxon>
        <taxon>Pteriomorphia</taxon>
        <taxon>Mytilida</taxon>
        <taxon>Mytiloidea</taxon>
        <taxon>Mytilidae</taxon>
        <taxon>Mytilinae</taxon>
        <taxon>Mytilus</taxon>
    </lineage>
</organism>
<name>A0A6J8F042_MYTCO</name>
<proteinExistence type="predicted"/>
<dbReference type="OrthoDB" id="6164387at2759"/>
<evidence type="ECO:0000313" key="2">
    <source>
        <dbReference type="Proteomes" id="UP000507470"/>
    </source>
</evidence>